<feature type="domain" description="Mannosyl-glycoprotein endo-beta-N-acetylglucosamidase-like" evidence="3">
    <location>
        <begin position="119"/>
        <end position="271"/>
    </location>
</feature>
<evidence type="ECO:0000259" key="3">
    <source>
        <dbReference type="SMART" id="SM00047"/>
    </source>
</evidence>
<dbReference type="GO" id="GO:0004040">
    <property type="term" value="F:amidase activity"/>
    <property type="evidence" value="ECO:0007669"/>
    <property type="project" value="InterPro"/>
</dbReference>
<dbReference type="SMART" id="SM00047">
    <property type="entry name" value="LYZ2"/>
    <property type="match status" value="1"/>
</dbReference>
<dbReference type="AlphaFoldDB" id="A0A0D6XMT4"/>
<dbReference type="EMBL" id="JXWY01000100">
    <property type="protein sequence ID" value="KIX90129.1"/>
    <property type="molecule type" value="Genomic_DNA"/>
</dbReference>
<dbReference type="Proteomes" id="UP000254100">
    <property type="component" value="Unassembled WGS sequence"/>
</dbReference>
<evidence type="ECO:0000256" key="1">
    <source>
        <dbReference type="ARBA" id="ARBA00006088"/>
    </source>
</evidence>
<reference evidence="4 6" key="1">
    <citation type="submission" date="2015-01" db="EMBL/GenBank/DDBJ databases">
        <authorList>
            <person name="Guo J."/>
        </authorList>
    </citation>
    <scope>NUCLEOTIDE SEQUENCE [LARGE SCALE GENOMIC DNA]</scope>
    <source>
        <strain evidence="4 6">DSM 22147</strain>
    </source>
</reference>
<dbReference type="EMBL" id="UHDT01000001">
    <property type="protein sequence ID" value="SUM57796.1"/>
    <property type="molecule type" value="Genomic_DNA"/>
</dbReference>
<protein>
    <submittedName>
        <fullName evidence="4">Autolysin</fullName>
    </submittedName>
    <submittedName>
        <fullName evidence="5">Glucosaminidase</fullName>
    </submittedName>
</protein>
<dbReference type="RefSeq" id="WP_044361274.1">
    <property type="nucleotide sequence ID" value="NZ_JXWY01000100.1"/>
</dbReference>
<accession>A0A0D6XMT4</accession>
<evidence type="ECO:0000313" key="4">
    <source>
        <dbReference type="EMBL" id="KIX90129.1"/>
    </source>
</evidence>
<sequence length="287" mass="33100">MKQRNKSSIIVIVGLFVIALVTAFTFFNMIKDQIFFESVDQVESVEKLDVTLEAAAKKQIDNYTSQQVSNKDNTNWRDASDAEIRDAMDSSVFMDDKRQKYQFLDLSKYQGIDKNRIKRMLYDHPTLLAHTDDFIAAAKEQQVNEVYLISHALLETGSVMSELSNGVEIDGKKYYNFYGVGALDEDPIKTGAEYAKKKGWDTPEKAINGGAKFIHDHYLSHPDQNTLYSMRWNPKDPGEHQYATDINWAKSNATIIADFYKDIKTEGKYFNWYVYKDDEKHKDGKNY</sequence>
<feature type="transmembrane region" description="Helical" evidence="2">
    <location>
        <begin position="9"/>
        <end position="30"/>
    </location>
</feature>
<dbReference type="InterPro" id="IPR002901">
    <property type="entry name" value="MGlyc_endo_b_GlcNAc-like_dom"/>
</dbReference>
<dbReference type="OrthoDB" id="9816557at2"/>
<keyword evidence="2" id="KW-0812">Transmembrane</keyword>
<keyword evidence="2" id="KW-1133">Transmembrane helix</keyword>
<dbReference type="STRING" id="569857.TP70_09605"/>
<evidence type="ECO:0000313" key="6">
    <source>
        <dbReference type="Proteomes" id="UP000032366"/>
    </source>
</evidence>
<dbReference type="Gene3D" id="1.10.530.10">
    <property type="match status" value="1"/>
</dbReference>
<keyword evidence="2" id="KW-0472">Membrane</keyword>
<gene>
    <name evidence="5" type="primary">gad</name>
    <name evidence="5" type="ORF">NCTC13832_01487</name>
    <name evidence="4" type="ORF">TP70_09605</name>
</gene>
<reference evidence="5 7" key="2">
    <citation type="submission" date="2018-06" db="EMBL/GenBank/DDBJ databases">
        <authorList>
            <consortium name="Pathogen Informatics"/>
            <person name="Doyle S."/>
        </authorList>
    </citation>
    <scope>NUCLEOTIDE SEQUENCE [LARGE SCALE GENOMIC DNA]</scope>
    <source>
        <strain evidence="5 7">NCTC13832</strain>
    </source>
</reference>
<evidence type="ECO:0000313" key="7">
    <source>
        <dbReference type="Proteomes" id="UP000254100"/>
    </source>
</evidence>
<name>A0A0D6XMT4_9STAP</name>
<keyword evidence="6" id="KW-1185">Reference proteome</keyword>
<dbReference type="Pfam" id="PF01832">
    <property type="entry name" value="Glucosaminidase"/>
    <property type="match status" value="1"/>
</dbReference>
<comment type="similarity">
    <text evidence="1">In the N-terminal section; belongs to the N-acetylmuramoyl-L-alanine amidase 2 family.</text>
</comment>
<dbReference type="Proteomes" id="UP000032366">
    <property type="component" value="Unassembled WGS sequence"/>
</dbReference>
<evidence type="ECO:0000313" key="5">
    <source>
        <dbReference type="EMBL" id="SUM57796.1"/>
    </source>
</evidence>
<evidence type="ECO:0000256" key="2">
    <source>
        <dbReference type="SAM" id="Phobius"/>
    </source>
</evidence>
<organism evidence="5 7">
    <name type="scientific">Staphylococcus microti</name>
    <dbReference type="NCBI Taxonomy" id="569857"/>
    <lineage>
        <taxon>Bacteria</taxon>
        <taxon>Bacillati</taxon>
        <taxon>Bacillota</taxon>
        <taxon>Bacilli</taxon>
        <taxon>Bacillales</taxon>
        <taxon>Staphylococcaceae</taxon>
        <taxon>Staphylococcus</taxon>
    </lineage>
</organism>
<proteinExistence type="inferred from homology"/>